<dbReference type="InterPro" id="IPR001247">
    <property type="entry name" value="ExoRNase_PH_dom1"/>
</dbReference>
<keyword evidence="9" id="KW-1185">Reference proteome</keyword>
<dbReference type="NCBIfam" id="NF008805">
    <property type="entry name" value="PRK11824.1"/>
    <property type="match status" value="1"/>
</dbReference>
<dbReference type="InterPro" id="IPR015847">
    <property type="entry name" value="ExoRNase_PH_dom2"/>
</dbReference>
<dbReference type="InterPro" id="IPR012162">
    <property type="entry name" value="PNPase"/>
</dbReference>
<evidence type="ECO:0000256" key="6">
    <source>
        <dbReference type="PROSITE-ProRule" id="PRU00117"/>
    </source>
</evidence>
<proteinExistence type="inferred from homology"/>
<dbReference type="InterPro" id="IPR036612">
    <property type="entry name" value="KH_dom_type_1_sf"/>
</dbReference>
<dbReference type="InterPro" id="IPR020568">
    <property type="entry name" value="Ribosomal_Su5_D2-typ_SF"/>
</dbReference>
<dbReference type="GO" id="GO:0000958">
    <property type="term" value="P:mitochondrial mRNA catabolic process"/>
    <property type="evidence" value="ECO:0007669"/>
    <property type="project" value="TreeGrafter"/>
</dbReference>
<dbReference type="FunFam" id="3.30.230.70:FF:000006">
    <property type="entry name" value="polyribonucleotide nucleotidyltransferase 1, mitochondrial"/>
    <property type="match status" value="1"/>
</dbReference>
<dbReference type="InterPro" id="IPR003029">
    <property type="entry name" value="S1_domain"/>
</dbReference>
<comment type="similarity">
    <text evidence="1">Belongs to the polyribonucleotide nucleotidyltransferase family.</text>
</comment>
<reference evidence="8" key="1">
    <citation type="submission" date="2021-12" db="EMBL/GenBank/DDBJ databases">
        <authorList>
            <person name="King R."/>
        </authorList>
    </citation>
    <scope>NUCLEOTIDE SEQUENCE</scope>
</reference>
<dbReference type="PANTHER" id="PTHR11252:SF0">
    <property type="entry name" value="POLYRIBONUCLEOTIDE NUCLEOTIDYLTRANSFERASE 1, MITOCHONDRIAL"/>
    <property type="match status" value="1"/>
</dbReference>
<dbReference type="PIRSF" id="PIRSF005499">
    <property type="entry name" value="PNPase"/>
    <property type="match status" value="1"/>
</dbReference>
<dbReference type="NCBIfam" id="TIGR03591">
    <property type="entry name" value="polynuc_phos"/>
    <property type="match status" value="1"/>
</dbReference>
<sequence>MLSKHRIVLTRLKSKIISCYRYSSSSTVASTDVIFSNGIKLNLSTGRYARFADGSCVATIGETSVLSTVVSKAKASANSFLPLVVDYRQKAAAAGRIPTNFMRRELGPTEREILTSRLIDRSLRPLFPQNYNYDTQIVCNMLAVDTTNPPETIAINAASAALALSDVPWNGPVGAVRLGQVDNELIVNPTRKDLETSTLNLVVAATKSNLVVMLEGSASDILQQDLLKAIKLGTKEAQHIVRSIEKLQKDHGKMKREYETQLPLEESILESIKSLSTMKIREILSDHSHDKTSRDVAIADVRQTVLNQLRDSADAVQLQDAFNAHLRQIFRDMIFETDTRCDGRHLDDLRKISCEVSLYSPLHGSALFQRGQTQVLCTVAFDSPDSALKLDPLTMITSGIKEKSFFLHYEFPSYATGEVGRGGGGGAGRREAGHGALAERALLPLVPALPYTTRLTAEVLESNGSSSMASVCGGSLALLDAGVAVSAPAAGVAVGLVSRGEGAAVHDYRILTDLLGIEDYMGDMDFKMAGSKKGITALQADVKIPGLPLKIVMESVQKACDAKSKIIDIMNQCIDKPRQGRKENMPVLEEMEVEVHKRAKLLGVGGVNLKRLYVETGVQVTPIDETRYTIFAPSQSAMDEARARIDTWLSTERTPELEFGAIYKAKVVEVRDIGVMVTLYPGMAPALVHNSQLDHRKIQHPSVLGLDVGSEIQVKYFGRDPASGQVRLSKKVLTSPPPARVRNLDNS</sequence>
<dbReference type="PROSITE" id="PS50126">
    <property type="entry name" value="S1"/>
    <property type="match status" value="1"/>
</dbReference>
<dbReference type="InterPro" id="IPR036345">
    <property type="entry name" value="ExoRNase_PH_dom2_sf"/>
</dbReference>
<dbReference type="GO" id="GO:0000175">
    <property type="term" value="F:3'-5'-RNA exonuclease activity"/>
    <property type="evidence" value="ECO:0007669"/>
    <property type="project" value="TreeGrafter"/>
</dbReference>
<dbReference type="GO" id="GO:0005739">
    <property type="term" value="C:mitochondrion"/>
    <property type="evidence" value="ECO:0007669"/>
    <property type="project" value="TreeGrafter"/>
</dbReference>
<dbReference type="CDD" id="cd11364">
    <property type="entry name" value="RNase_PH_PNPase_2"/>
    <property type="match status" value="1"/>
</dbReference>
<dbReference type="Pfam" id="PF03726">
    <property type="entry name" value="PNPase"/>
    <property type="match status" value="1"/>
</dbReference>
<dbReference type="AlphaFoldDB" id="A0A9N9R4P3"/>
<evidence type="ECO:0000256" key="1">
    <source>
        <dbReference type="ARBA" id="ARBA00007404"/>
    </source>
</evidence>
<dbReference type="EC" id="2.7.7.8" evidence="2"/>
<evidence type="ECO:0000313" key="9">
    <source>
        <dbReference type="Proteomes" id="UP001153714"/>
    </source>
</evidence>
<dbReference type="GO" id="GO:0005829">
    <property type="term" value="C:cytosol"/>
    <property type="evidence" value="ECO:0007669"/>
    <property type="project" value="TreeGrafter"/>
</dbReference>
<dbReference type="InterPro" id="IPR027408">
    <property type="entry name" value="PNPase/RNase_PH_dom_sf"/>
</dbReference>
<dbReference type="Gene3D" id="3.30.1370.10">
    <property type="entry name" value="K Homology domain, type 1"/>
    <property type="match status" value="1"/>
</dbReference>
<dbReference type="FunFam" id="3.30.1370.10:FF:000001">
    <property type="entry name" value="Polyribonucleotide nucleotidyltransferase"/>
    <property type="match status" value="1"/>
</dbReference>
<dbReference type="Pfam" id="PF01138">
    <property type="entry name" value="RNase_PH"/>
    <property type="match status" value="2"/>
</dbReference>
<dbReference type="InterPro" id="IPR036456">
    <property type="entry name" value="PNPase_PH_RNA-bd_sf"/>
</dbReference>
<dbReference type="GO" id="GO:0004654">
    <property type="term" value="F:polyribonucleotide nucleotidyltransferase activity"/>
    <property type="evidence" value="ECO:0007669"/>
    <property type="project" value="UniProtKB-EC"/>
</dbReference>
<dbReference type="FunFam" id="3.30.230.70:FF:000001">
    <property type="entry name" value="Polyribonucleotide nucleotidyltransferase"/>
    <property type="match status" value="1"/>
</dbReference>
<dbReference type="InterPro" id="IPR012340">
    <property type="entry name" value="NA-bd_OB-fold"/>
</dbReference>
<dbReference type="SUPFAM" id="SSF46915">
    <property type="entry name" value="Polynucleotide phosphorylase/guanosine pentaphosphate synthase (PNPase/GPSI), domain 3"/>
    <property type="match status" value="1"/>
</dbReference>
<evidence type="ECO:0000256" key="3">
    <source>
        <dbReference type="ARBA" id="ARBA00022679"/>
    </source>
</evidence>
<dbReference type="PANTHER" id="PTHR11252">
    <property type="entry name" value="POLYRIBONUCLEOTIDE NUCLEOTIDYLTRANSFERASE"/>
    <property type="match status" value="1"/>
</dbReference>
<dbReference type="OrthoDB" id="437922at2759"/>
<organism evidence="8 9">
    <name type="scientific">Diatraea saccharalis</name>
    <name type="common">sugarcane borer</name>
    <dbReference type="NCBI Taxonomy" id="40085"/>
    <lineage>
        <taxon>Eukaryota</taxon>
        <taxon>Metazoa</taxon>
        <taxon>Ecdysozoa</taxon>
        <taxon>Arthropoda</taxon>
        <taxon>Hexapoda</taxon>
        <taxon>Insecta</taxon>
        <taxon>Pterygota</taxon>
        <taxon>Neoptera</taxon>
        <taxon>Endopterygota</taxon>
        <taxon>Lepidoptera</taxon>
        <taxon>Glossata</taxon>
        <taxon>Ditrysia</taxon>
        <taxon>Pyraloidea</taxon>
        <taxon>Crambidae</taxon>
        <taxon>Crambinae</taxon>
        <taxon>Diatraea</taxon>
    </lineage>
</organism>
<accession>A0A9N9R4P3</accession>
<dbReference type="Pfam" id="PF03725">
    <property type="entry name" value="RNase_PH_C"/>
    <property type="match status" value="1"/>
</dbReference>
<dbReference type="EMBL" id="OU893333">
    <property type="protein sequence ID" value="CAG9789493.1"/>
    <property type="molecule type" value="Genomic_DNA"/>
</dbReference>
<dbReference type="Gene3D" id="2.40.50.140">
    <property type="entry name" value="Nucleic acid-binding proteins"/>
    <property type="match status" value="1"/>
</dbReference>
<dbReference type="PROSITE" id="PS50084">
    <property type="entry name" value="KH_TYPE_1"/>
    <property type="match status" value="1"/>
</dbReference>
<keyword evidence="4" id="KW-0548">Nucleotidyltransferase</keyword>
<protein>
    <recommendedName>
        <fullName evidence="2">polyribonucleotide nucleotidyltransferase</fullName>
        <ecNumber evidence="2">2.7.7.8</ecNumber>
    </recommendedName>
</protein>
<dbReference type="FunFam" id="2.40.50.140:FF:000113">
    <property type="entry name" value="polyribonucleotide nucleotidyltransferase 1, mitochondrial"/>
    <property type="match status" value="1"/>
</dbReference>
<dbReference type="Gene3D" id="3.30.230.70">
    <property type="entry name" value="GHMP Kinase, N-terminal domain"/>
    <property type="match status" value="2"/>
</dbReference>
<evidence type="ECO:0000256" key="4">
    <source>
        <dbReference type="ARBA" id="ARBA00022695"/>
    </source>
</evidence>
<dbReference type="Proteomes" id="UP001153714">
    <property type="component" value="Chromosome 2"/>
</dbReference>
<dbReference type="GO" id="GO:0003723">
    <property type="term" value="F:RNA binding"/>
    <property type="evidence" value="ECO:0007669"/>
    <property type="project" value="UniProtKB-UniRule"/>
</dbReference>
<dbReference type="SUPFAM" id="SSF50249">
    <property type="entry name" value="Nucleic acid-binding proteins"/>
    <property type="match status" value="1"/>
</dbReference>
<evidence type="ECO:0000313" key="8">
    <source>
        <dbReference type="EMBL" id="CAG9789493.1"/>
    </source>
</evidence>
<dbReference type="InterPro" id="IPR015848">
    <property type="entry name" value="PNPase_PH_RNA-bd_bac/org-type"/>
</dbReference>
<dbReference type="CDD" id="cd09033">
    <property type="entry name" value="KH-I_PNPT1"/>
    <property type="match status" value="1"/>
</dbReference>
<evidence type="ECO:0000259" key="7">
    <source>
        <dbReference type="PROSITE" id="PS50126"/>
    </source>
</evidence>
<feature type="domain" description="S1 motif" evidence="7">
    <location>
        <begin position="660"/>
        <end position="731"/>
    </location>
</feature>
<dbReference type="SUPFAM" id="SSF54211">
    <property type="entry name" value="Ribosomal protein S5 domain 2-like"/>
    <property type="match status" value="2"/>
</dbReference>
<evidence type="ECO:0000256" key="5">
    <source>
        <dbReference type="ARBA" id="ARBA00022884"/>
    </source>
</evidence>
<keyword evidence="5 6" id="KW-0694">RNA-binding</keyword>
<name>A0A9N9R4P3_9NEOP</name>
<dbReference type="SUPFAM" id="SSF55666">
    <property type="entry name" value="Ribonuclease PH domain 2-like"/>
    <property type="match status" value="2"/>
</dbReference>
<keyword evidence="3" id="KW-0808">Transferase</keyword>
<dbReference type="GO" id="GO:0000965">
    <property type="term" value="P:mitochondrial RNA 3'-end processing"/>
    <property type="evidence" value="ECO:0007669"/>
    <property type="project" value="TreeGrafter"/>
</dbReference>
<dbReference type="SUPFAM" id="SSF54791">
    <property type="entry name" value="Eukaryotic type KH-domain (KH-domain type I)"/>
    <property type="match status" value="1"/>
</dbReference>
<gene>
    <name evidence="8" type="ORF">DIATSA_LOCUS7223</name>
</gene>
<reference evidence="8" key="2">
    <citation type="submission" date="2022-10" db="EMBL/GenBank/DDBJ databases">
        <authorList>
            <consortium name="ENA_rothamsted_submissions"/>
            <consortium name="culmorum"/>
            <person name="King R."/>
        </authorList>
    </citation>
    <scope>NUCLEOTIDE SEQUENCE</scope>
</reference>
<evidence type="ECO:0000256" key="2">
    <source>
        <dbReference type="ARBA" id="ARBA00012416"/>
    </source>
</evidence>